<dbReference type="InterPro" id="IPR036938">
    <property type="entry name" value="PAP2/HPO_sf"/>
</dbReference>
<dbReference type="InterPro" id="IPR000326">
    <property type="entry name" value="PAP2/HPO"/>
</dbReference>
<dbReference type="Pfam" id="PF01569">
    <property type="entry name" value="PAP2"/>
    <property type="match status" value="1"/>
</dbReference>
<feature type="region of interest" description="Disordered" evidence="1">
    <location>
        <begin position="1"/>
        <end position="23"/>
    </location>
</feature>
<dbReference type="Gene3D" id="1.10.606.20">
    <property type="match status" value="1"/>
</dbReference>
<dbReference type="Proteomes" id="UP000181942">
    <property type="component" value="Unassembled WGS sequence"/>
</dbReference>
<feature type="region of interest" description="Disordered" evidence="1">
    <location>
        <begin position="303"/>
        <end position="326"/>
    </location>
</feature>
<feature type="domain" description="Phosphatidic acid phosphatase type 2/haloperoxidase" evidence="2">
    <location>
        <begin position="431"/>
        <end position="552"/>
    </location>
</feature>
<sequence>MDVTPNSGKGIDAPPPHEAYTNAPDLRREMHQVLVLGAERDGRQARPLTRPPIDATAAERAWLLRRTALMDRMALDDPGPGPVAETAEQLLRHDRRHPDLAAGPHHSDTITLAWLAQMSHVHDRQLPQPTTSDKEPQNMGGKQKTLAILAGTVLAAGLTSPAFGSTTAHSPALRTAATGSGMSVVEWNRELITILGDPKAQPSTVQPTRSFALLQAAEYDAVVSITRAGPAYVFSVSAPGGARADAAADQAAHDVLVALYPAKRAGVDQRLSSQLSAIPGGPGKQAGIGVGAAVARRLISLRSNDGSSAEPPRFRPGNKAGDYRPTPPKFPAPVFTNWGSVKPFVLASGRQFRPAPPPAVSGAAYATALNEVKSLGSKTSTTRTPDQTAAAKFWAAAPVWNVWNQVAQGLVTSQNASLEKAVKVFARLDLSLADTTIAMYDAKYAYRVWRPVTAIRLGGTHYNPSIVGDPNWTPLLPTAPDPSYPGAHGALSQAAATTLAGFYGARHHLAVTSKGVTRTFAGFQDAATEAWLSRIWSGQHTSLDNRAGQQLGSQVADYVARHL</sequence>
<organism evidence="3 4">
    <name type="scientific">Streptomyces mirabilis</name>
    <dbReference type="NCBI Taxonomy" id="68239"/>
    <lineage>
        <taxon>Bacteria</taxon>
        <taxon>Bacillati</taxon>
        <taxon>Actinomycetota</taxon>
        <taxon>Actinomycetes</taxon>
        <taxon>Kitasatosporales</taxon>
        <taxon>Streptomycetaceae</taxon>
        <taxon>Streptomyces</taxon>
    </lineage>
</organism>
<dbReference type="InterPro" id="IPR052559">
    <property type="entry name" value="V-haloperoxidase"/>
</dbReference>
<name>A0A1I2XDU7_9ACTN</name>
<dbReference type="AlphaFoldDB" id="A0A1I2XDU7"/>
<dbReference type="CDD" id="cd03398">
    <property type="entry name" value="PAP2_haloperoxidase"/>
    <property type="match status" value="1"/>
</dbReference>
<dbReference type="SUPFAM" id="SSF48317">
    <property type="entry name" value="Acid phosphatase/Vanadium-dependent haloperoxidase"/>
    <property type="match status" value="1"/>
</dbReference>
<reference evidence="3 4" key="1">
    <citation type="submission" date="2016-10" db="EMBL/GenBank/DDBJ databases">
        <authorList>
            <person name="de Groot N.N."/>
        </authorList>
    </citation>
    <scope>NUCLEOTIDE SEQUENCE [LARGE SCALE GENOMIC DNA]</scope>
    <source>
        <strain evidence="3 4">OK461</strain>
    </source>
</reference>
<dbReference type="EMBL" id="FONR01000046">
    <property type="protein sequence ID" value="SFH11678.1"/>
    <property type="molecule type" value="Genomic_DNA"/>
</dbReference>
<proteinExistence type="predicted"/>
<dbReference type="OrthoDB" id="103227at2"/>
<dbReference type="PANTHER" id="PTHR34599:SF1">
    <property type="entry name" value="PHOSPHATIDIC ACID PHOSPHATASE TYPE 2_HALOPEROXIDASE DOMAIN-CONTAINING PROTEIN"/>
    <property type="match status" value="1"/>
</dbReference>
<accession>A0A1I2XDU7</accession>
<protein>
    <submittedName>
        <fullName evidence="3">PAP2 superfamily protein</fullName>
    </submittedName>
</protein>
<evidence type="ECO:0000259" key="2">
    <source>
        <dbReference type="Pfam" id="PF01569"/>
    </source>
</evidence>
<evidence type="ECO:0000256" key="1">
    <source>
        <dbReference type="SAM" id="MobiDB-lite"/>
    </source>
</evidence>
<evidence type="ECO:0000313" key="4">
    <source>
        <dbReference type="Proteomes" id="UP000181942"/>
    </source>
</evidence>
<dbReference type="PANTHER" id="PTHR34599">
    <property type="entry name" value="PEROXIDASE-RELATED"/>
    <property type="match status" value="1"/>
</dbReference>
<gene>
    <name evidence="3" type="ORF">SAMN02787118_1464</name>
</gene>
<evidence type="ECO:0000313" key="3">
    <source>
        <dbReference type="EMBL" id="SFH11678.1"/>
    </source>
</evidence>
<dbReference type="RefSeq" id="WP_107438163.1">
    <property type="nucleotide sequence ID" value="NZ_FONR01000046.1"/>
</dbReference>